<sequence>MGNFCVALDVMRGGFSGTWIRRRLLWPTVCGKLLPMPMLLIQQVSVQSPTPPTPDAVFSPSQNFSSVINWIWFFLANSRICFGYFCNVNINSPCPKNMQINWLNELNVALLDTYF</sequence>
<dbReference type="AlphaFoldDB" id="A0A834ML43"/>
<evidence type="ECO:0000313" key="1">
    <source>
        <dbReference type="EMBL" id="KAF7284130.1"/>
    </source>
</evidence>
<gene>
    <name evidence="1" type="ORF">GWI33_022488</name>
</gene>
<organism evidence="1 2">
    <name type="scientific">Rhynchophorus ferrugineus</name>
    <name type="common">Red palm weevil</name>
    <name type="synonym">Curculio ferrugineus</name>
    <dbReference type="NCBI Taxonomy" id="354439"/>
    <lineage>
        <taxon>Eukaryota</taxon>
        <taxon>Metazoa</taxon>
        <taxon>Ecdysozoa</taxon>
        <taxon>Arthropoda</taxon>
        <taxon>Hexapoda</taxon>
        <taxon>Insecta</taxon>
        <taxon>Pterygota</taxon>
        <taxon>Neoptera</taxon>
        <taxon>Endopterygota</taxon>
        <taxon>Coleoptera</taxon>
        <taxon>Polyphaga</taxon>
        <taxon>Cucujiformia</taxon>
        <taxon>Curculionidae</taxon>
        <taxon>Dryophthorinae</taxon>
        <taxon>Rhynchophorus</taxon>
    </lineage>
</organism>
<comment type="caution">
    <text evidence="1">The sequence shown here is derived from an EMBL/GenBank/DDBJ whole genome shotgun (WGS) entry which is preliminary data.</text>
</comment>
<dbReference type="Proteomes" id="UP000625711">
    <property type="component" value="Unassembled WGS sequence"/>
</dbReference>
<evidence type="ECO:0000313" key="2">
    <source>
        <dbReference type="Proteomes" id="UP000625711"/>
    </source>
</evidence>
<accession>A0A834ML43</accession>
<protein>
    <submittedName>
        <fullName evidence="1">Uncharacterized protein</fullName>
    </submittedName>
</protein>
<dbReference type="EMBL" id="JAACXV010000082">
    <property type="protein sequence ID" value="KAF7284130.1"/>
    <property type="molecule type" value="Genomic_DNA"/>
</dbReference>
<proteinExistence type="predicted"/>
<reference evidence="1" key="1">
    <citation type="submission" date="2020-08" db="EMBL/GenBank/DDBJ databases">
        <title>Genome sequencing and assembly of the red palm weevil Rhynchophorus ferrugineus.</title>
        <authorList>
            <person name="Dias G.B."/>
            <person name="Bergman C.M."/>
            <person name="Manee M."/>
        </authorList>
    </citation>
    <scope>NUCLEOTIDE SEQUENCE</scope>
    <source>
        <strain evidence="1">AA-2017</strain>
        <tissue evidence="1">Whole larva</tissue>
    </source>
</reference>
<keyword evidence="2" id="KW-1185">Reference proteome</keyword>
<name>A0A834ML43_RHYFE</name>